<dbReference type="RefSeq" id="WP_087105644.1">
    <property type="nucleotide sequence ID" value="NZ_FUKM01000005.1"/>
</dbReference>
<comment type="similarity">
    <text evidence="2">Belongs to the LemA family.</text>
</comment>
<feature type="transmembrane region" description="Helical" evidence="6">
    <location>
        <begin position="6"/>
        <end position="25"/>
    </location>
</feature>
<name>A0A1R4HQ51_9GAMM</name>
<evidence type="ECO:0000256" key="3">
    <source>
        <dbReference type="ARBA" id="ARBA00022692"/>
    </source>
</evidence>
<dbReference type="EMBL" id="FUKM01000005">
    <property type="protein sequence ID" value="SJN09658.1"/>
    <property type="molecule type" value="Genomic_DNA"/>
</dbReference>
<reference evidence="7 8" key="1">
    <citation type="submission" date="2017-02" db="EMBL/GenBank/DDBJ databases">
        <authorList>
            <person name="Dridi B."/>
        </authorList>
    </citation>
    <scope>NUCLEOTIDE SEQUENCE [LARGE SCALE GENOMIC DNA]</scope>
    <source>
        <strain evidence="7 8">JB380</strain>
    </source>
</reference>
<dbReference type="Gene3D" id="1.20.1440.20">
    <property type="entry name" value="LemA-like domain"/>
    <property type="match status" value="1"/>
</dbReference>
<dbReference type="SUPFAM" id="SSF140478">
    <property type="entry name" value="LemA-like"/>
    <property type="match status" value="1"/>
</dbReference>
<proteinExistence type="inferred from homology"/>
<sequence>MVLTIIIVAIIAIIAVIAFYLIGVYNRLVSLRNRFQNAFAQIEVQLKRRHDLIPNLVETAKGYLSHERETLQSVIEARNSAAAGLKAAAANPGSAKAMAELGGAEGALSQAMGRLNVVMEAYPDLKASENMQQLSEELTSTENKVAFARQAFNDAVMQYNTYRQSFPPVAVAGLLGHGEDASFLEFEDSAQIQSAPKISF</sequence>
<dbReference type="AlphaFoldDB" id="A0A1R4HQ51"/>
<gene>
    <name evidence="7" type="ORF">CZ787_01975</name>
</gene>
<dbReference type="InterPro" id="IPR023353">
    <property type="entry name" value="LemA-like_dom_sf"/>
</dbReference>
<dbReference type="InterPro" id="IPR007156">
    <property type="entry name" value="MamQ_LemA"/>
</dbReference>
<evidence type="ECO:0000256" key="5">
    <source>
        <dbReference type="ARBA" id="ARBA00023136"/>
    </source>
</evidence>
<dbReference type="OrthoDB" id="9804152at2"/>
<evidence type="ECO:0000256" key="4">
    <source>
        <dbReference type="ARBA" id="ARBA00022989"/>
    </source>
</evidence>
<evidence type="ECO:0000256" key="1">
    <source>
        <dbReference type="ARBA" id="ARBA00004167"/>
    </source>
</evidence>
<keyword evidence="5 6" id="KW-0472">Membrane</keyword>
<evidence type="ECO:0000256" key="6">
    <source>
        <dbReference type="SAM" id="Phobius"/>
    </source>
</evidence>
<dbReference type="PANTHER" id="PTHR34478">
    <property type="entry name" value="PROTEIN LEMA"/>
    <property type="match status" value="1"/>
</dbReference>
<accession>A0A1R4HQ51</accession>
<protein>
    <submittedName>
        <fullName evidence="7">LemA protein</fullName>
    </submittedName>
</protein>
<dbReference type="GO" id="GO:0016020">
    <property type="term" value="C:membrane"/>
    <property type="evidence" value="ECO:0007669"/>
    <property type="project" value="UniProtKB-SubCell"/>
</dbReference>
<dbReference type="PANTHER" id="PTHR34478:SF1">
    <property type="entry name" value="PROTEIN LEMA"/>
    <property type="match status" value="1"/>
</dbReference>
<keyword evidence="3 6" id="KW-0812">Transmembrane</keyword>
<comment type="caution">
    <text evidence="7">The sequence shown here is derived from an EMBL/GenBank/DDBJ whole genome shotgun (WGS) entry which is preliminary data.</text>
</comment>
<dbReference type="Pfam" id="PF04011">
    <property type="entry name" value="LemA"/>
    <property type="match status" value="1"/>
</dbReference>
<evidence type="ECO:0000313" key="8">
    <source>
        <dbReference type="Proteomes" id="UP000196331"/>
    </source>
</evidence>
<comment type="subcellular location">
    <subcellularLocation>
        <location evidence="1">Membrane</location>
        <topology evidence="1">Single-pass membrane protein</topology>
    </subcellularLocation>
</comment>
<dbReference type="Proteomes" id="UP000196331">
    <property type="component" value="Unassembled WGS sequence"/>
</dbReference>
<organism evidence="7 8">
    <name type="scientific">Halomonas citrativorans</name>
    <dbReference type="NCBI Taxonomy" id="2742612"/>
    <lineage>
        <taxon>Bacteria</taxon>
        <taxon>Pseudomonadati</taxon>
        <taxon>Pseudomonadota</taxon>
        <taxon>Gammaproteobacteria</taxon>
        <taxon>Oceanospirillales</taxon>
        <taxon>Halomonadaceae</taxon>
        <taxon>Halomonas</taxon>
    </lineage>
</organism>
<evidence type="ECO:0000313" key="7">
    <source>
        <dbReference type="EMBL" id="SJN09658.1"/>
    </source>
</evidence>
<evidence type="ECO:0000256" key="2">
    <source>
        <dbReference type="ARBA" id="ARBA00008854"/>
    </source>
</evidence>
<keyword evidence="4 6" id="KW-1133">Transmembrane helix</keyword>